<dbReference type="Pfam" id="PF13359">
    <property type="entry name" value="DDE_Tnp_4"/>
    <property type="match status" value="1"/>
</dbReference>
<protein>
    <recommendedName>
        <fullName evidence="8">DDE Tnp4 domain-containing protein</fullName>
    </recommendedName>
</protein>
<dbReference type="EMBL" id="CAKOFQ010007008">
    <property type="protein sequence ID" value="CAH1986947.1"/>
    <property type="molecule type" value="Genomic_DNA"/>
</dbReference>
<evidence type="ECO:0000256" key="5">
    <source>
        <dbReference type="ARBA" id="ARBA00022723"/>
    </source>
</evidence>
<name>A0A9P0L204_ACAOB</name>
<evidence type="ECO:0000259" key="8">
    <source>
        <dbReference type="Pfam" id="PF13359"/>
    </source>
</evidence>
<keyword evidence="4" id="KW-0540">Nuclease</keyword>
<dbReference type="GO" id="GO:0016787">
    <property type="term" value="F:hydrolase activity"/>
    <property type="evidence" value="ECO:0007669"/>
    <property type="project" value="UniProtKB-KW"/>
</dbReference>
<dbReference type="AlphaFoldDB" id="A0A9P0L204"/>
<proteinExistence type="inferred from homology"/>
<keyword evidence="7" id="KW-0539">Nucleus</keyword>
<evidence type="ECO:0000256" key="6">
    <source>
        <dbReference type="ARBA" id="ARBA00022801"/>
    </source>
</evidence>
<comment type="similarity">
    <text evidence="3">Belongs to the HARBI1 family.</text>
</comment>
<dbReference type="PANTHER" id="PTHR22930:SF85">
    <property type="entry name" value="GH03217P-RELATED"/>
    <property type="match status" value="1"/>
</dbReference>
<dbReference type="GO" id="GO:0046872">
    <property type="term" value="F:metal ion binding"/>
    <property type="evidence" value="ECO:0007669"/>
    <property type="project" value="UniProtKB-KW"/>
</dbReference>
<evidence type="ECO:0000256" key="3">
    <source>
        <dbReference type="ARBA" id="ARBA00006958"/>
    </source>
</evidence>
<evidence type="ECO:0000256" key="4">
    <source>
        <dbReference type="ARBA" id="ARBA00022722"/>
    </source>
</evidence>
<dbReference type="InterPro" id="IPR045249">
    <property type="entry name" value="HARBI1-like"/>
</dbReference>
<comment type="subcellular location">
    <subcellularLocation>
        <location evidence="2">Nucleus</location>
    </subcellularLocation>
</comment>
<sequence length="215" mass="24999">MMANRTQFYGISHFLNVIGCIDCTHIKIKNPFGEIGEVYMNRKGWMSINTQVVVEPSAEILYIEVRHPGSTHDNTIFDRSSLWARFENNELNVILLGDNGYACRSYLLTPFIETNSDPERRYNRSQEVTRKTIERMFGIWKAILPCLRSELRLKLENSLIVIVACAVLYNFRIRCNQNHGDEVVIREEAEVNNEIPTNPQSGLNRRQNFVQQLFQ</sequence>
<dbReference type="OrthoDB" id="6737046at2759"/>
<comment type="cofactor">
    <cofactor evidence="1">
        <name>a divalent metal cation</name>
        <dbReference type="ChEBI" id="CHEBI:60240"/>
    </cofactor>
</comment>
<evidence type="ECO:0000256" key="1">
    <source>
        <dbReference type="ARBA" id="ARBA00001968"/>
    </source>
</evidence>
<gene>
    <name evidence="9" type="ORF">ACAOBT_LOCUS17552</name>
</gene>
<dbReference type="GO" id="GO:0005634">
    <property type="term" value="C:nucleus"/>
    <property type="evidence" value="ECO:0007669"/>
    <property type="project" value="UniProtKB-SubCell"/>
</dbReference>
<comment type="caution">
    <text evidence="9">The sequence shown here is derived from an EMBL/GenBank/DDBJ whole genome shotgun (WGS) entry which is preliminary data.</text>
</comment>
<keyword evidence="10" id="KW-1185">Reference proteome</keyword>
<evidence type="ECO:0000313" key="9">
    <source>
        <dbReference type="EMBL" id="CAH1986947.1"/>
    </source>
</evidence>
<dbReference type="InterPro" id="IPR027806">
    <property type="entry name" value="HARBI1_dom"/>
</dbReference>
<evidence type="ECO:0000313" key="10">
    <source>
        <dbReference type="Proteomes" id="UP001152888"/>
    </source>
</evidence>
<dbReference type="PANTHER" id="PTHR22930">
    <property type="match status" value="1"/>
</dbReference>
<evidence type="ECO:0000256" key="7">
    <source>
        <dbReference type="ARBA" id="ARBA00023242"/>
    </source>
</evidence>
<accession>A0A9P0L204</accession>
<dbReference type="Proteomes" id="UP001152888">
    <property type="component" value="Unassembled WGS sequence"/>
</dbReference>
<reference evidence="9" key="1">
    <citation type="submission" date="2022-03" db="EMBL/GenBank/DDBJ databases">
        <authorList>
            <person name="Sayadi A."/>
        </authorList>
    </citation>
    <scope>NUCLEOTIDE SEQUENCE</scope>
</reference>
<keyword evidence="5" id="KW-0479">Metal-binding</keyword>
<feature type="domain" description="DDE Tnp4" evidence="8">
    <location>
        <begin position="21"/>
        <end position="170"/>
    </location>
</feature>
<evidence type="ECO:0000256" key="2">
    <source>
        <dbReference type="ARBA" id="ARBA00004123"/>
    </source>
</evidence>
<dbReference type="GO" id="GO:0004518">
    <property type="term" value="F:nuclease activity"/>
    <property type="evidence" value="ECO:0007669"/>
    <property type="project" value="UniProtKB-KW"/>
</dbReference>
<organism evidence="9 10">
    <name type="scientific">Acanthoscelides obtectus</name>
    <name type="common">Bean weevil</name>
    <name type="synonym">Bruchus obtectus</name>
    <dbReference type="NCBI Taxonomy" id="200917"/>
    <lineage>
        <taxon>Eukaryota</taxon>
        <taxon>Metazoa</taxon>
        <taxon>Ecdysozoa</taxon>
        <taxon>Arthropoda</taxon>
        <taxon>Hexapoda</taxon>
        <taxon>Insecta</taxon>
        <taxon>Pterygota</taxon>
        <taxon>Neoptera</taxon>
        <taxon>Endopterygota</taxon>
        <taxon>Coleoptera</taxon>
        <taxon>Polyphaga</taxon>
        <taxon>Cucujiformia</taxon>
        <taxon>Chrysomeloidea</taxon>
        <taxon>Chrysomelidae</taxon>
        <taxon>Bruchinae</taxon>
        <taxon>Bruchini</taxon>
        <taxon>Acanthoscelides</taxon>
    </lineage>
</organism>
<keyword evidence="6" id="KW-0378">Hydrolase</keyword>